<keyword evidence="3" id="KW-1185">Reference proteome</keyword>
<reference evidence="2 3" key="1">
    <citation type="submission" date="2019-09" db="EMBL/GenBank/DDBJ databases">
        <title>In-depth cultivation of the pig gut microbiome towards novel bacterial diversity and tailored functional studies.</title>
        <authorList>
            <person name="Wylensek D."/>
            <person name="Hitch T.C.A."/>
            <person name="Clavel T."/>
        </authorList>
    </citation>
    <scope>NUCLEOTIDE SEQUENCE [LARGE SCALE GENOMIC DNA]</scope>
    <source>
        <strain evidence="2 3">WCA3-693-APC-4?</strain>
    </source>
</reference>
<gene>
    <name evidence="2" type="ORF">FYJ83_01360</name>
</gene>
<evidence type="ECO:0000313" key="3">
    <source>
        <dbReference type="Proteomes" id="UP000469523"/>
    </source>
</evidence>
<protein>
    <recommendedName>
        <fullName evidence="1">DnaA N-terminal domain-containing protein</fullName>
    </recommendedName>
</protein>
<dbReference type="AlphaFoldDB" id="A0A6N7XU98"/>
<dbReference type="EMBL" id="VUNQ01000002">
    <property type="protein sequence ID" value="MSU00114.1"/>
    <property type="molecule type" value="Genomic_DNA"/>
</dbReference>
<dbReference type="RefSeq" id="WP_154438349.1">
    <property type="nucleotide sequence ID" value="NZ_VUNQ01000002.1"/>
</dbReference>
<dbReference type="Gene3D" id="3.30.300.180">
    <property type="match status" value="1"/>
</dbReference>
<proteinExistence type="predicted"/>
<comment type="caution">
    <text evidence="2">The sequence shown here is derived from an EMBL/GenBank/DDBJ whole genome shotgun (WGS) entry which is preliminary data.</text>
</comment>
<evidence type="ECO:0000313" key="2">
    <source>
        <dbReference type="EMBL" id="MSU00114.1"/>
    </source>
</evidence>
<name>A0A6N7XU98_9FIRM</name>
<accession>A0A6N7XU98</accession>
<dbReference type="InterPro" id="IPR038454">
    <property type="entry name" value="DnaA_N_sf"/>
</dbReference>
<evidence type="ECO:0000259" key="1">
    <source>
        <dbReference type="Pfam" id="PF11638"/>
    </source>
</evidence>
<dbReference type="InterPro" id="IPR024633">
    <property type="entry name" value="DnaA_N_dom"/>
</dbReference>
<dbReference type="Proteomes" id="UP000469523">
    <property type="component" value="Unassembled WGS sequence"/>
</dbReference>
<dbReference type="Pfam" id="PF11638">
    <property type="entry name" value="DnaA_N"/>
    <property type="match status" value="1"/>
</dbReference>
<sequence>MDNKKQEIISLLDTMDNNTLEWLLYLIKLRHKSGDNINYSMNPDVKEIWDKACKLMEVELTEVSYNTWIKGIVPIEIAESNFKLGIVNQFNKEIIERRYIKLIEDALFYVTDINFDVEFIV</sequence>
<feature type="domain" description="DnaA N-terminal" evidence="1">
    <location>
        <begin position="47"/>
        <end position="107"/>
    </location>
</feature>
<organism evidence="2 3">
    <name type="scientific">Tissierella pigra</name>
    <dbReference type="NCBI Taxonomy" id="2607614"/>
    <lineage>
        <taxon>Bacteria</taxon>
        <taxon>Bacillati</taxon>
        <taxon>Bacillota</taxon>
        <taxon>Tissierellia</taxon>
        <taxon>Tissierellales</taxon>
        <taxon>Tissierellaceae</taxon>
        <taxon>Tissierella</taxon>
    </lineage>
</organism>